<dbReference type="EMBL" id="AGNL01011745">
    <property type="protein sequence ID" value="EJK68219.1"/>
    <property type="molecule type" value="Genomic_DNA"/>
</dbReference>
<keyword evidence="2" id="KW-1185">Reference proteome</keyword>
<proteinExistence type="predicted"/>
<reference evidence="1 2" key="1">
    <citation type="journal article" date="2012" name="Genome Biol.">
        <title>Genome and low-iron response of an oceanic diatom adapted to chronic iron limitation.</title>
        <authorList>
            <person name="Lommer M."/>
            <person name="Specht M."/>
            <person name="Roy A.S."/>
            <person name="Kraemer L."/>
            <person name="Andreson R."/>
            <person name="Gutowska M.A."/>
            <person name="Wolf J."/>
            <person name="Bergner S.V."/>
            <person name="Schilhabel M.B."/>
            <person name="Klostermeier U.C."/>
            <person name="Beiko R.G."/>
            <person name="Rosenstiel P."/>
            <person name="Hippler M."/>
            <person name="Laroche J."/>
        </authorList>
    </citation>
    <scope>NUCLEOTIDE SEQUENCE [LARGE SCALE GENOMIC DNA]</scope>
    <source>
        <strain evidence="1 2">CCMP1005</strain>
    </source>
</reference>
<protein>
    <submittedName>
        <fullName evidence="1">Uncharacterized protein</fullName>
    </submittedName>
</protein>
<evidence type="ECO:0000313" key="1">
    <source>
        <dbReference type="EMBL" id="EJK68219.1"/>
    </source>
</evidence>
<dbReference type="AlphaFoldDB" id="K0STD8"/>
<sequence>MPILETTKRQLTIATTAVRWGPYDDILLSISSRCHTAFYSLSSVTSGSVSSFLAVDFPDMFYSAEPSDEEDEAVDENEEYTACYEATIDDCINSLHTPAHYTAAE</sequence>
<organism evidence="1 2">
    <name type="scientific">Thalassiosira oceanica</name>
    <name type="common">Marine diatom</name>
    <dbReference type="NCBI Taxonomy" id="159749"/>
    <lineage>
        <taxon>Eukaryota</taxon>
        <taxon>Sar</taxon>
        <taxon>Stramenopiles</taxon>
        <taxon>Ochrophyta</taxon>
        <taxon>Bacillariophyta</taxon>
        <taxon>Coscinodiscophyceae</taxon>
        <taxon>Thalassiosirophycidae</taxon>
        <taxon>Thalassiosirales</taxon>
        <taxon>Thalassiosiraceae</taxon>
        <taxon>Thalassiosira</taxon>
    </lineage>
</organism>
<comment type="caution">
    <text evidence="1">The sequence shown here is derived from an EMBL/GenBank/DDBJ whole genome shotgun (WGS) entry which is preliminary data.</text>
</comment>
<accession>K0STD8</accession>
<gene>
    <name evidence="1" type="ORF">THAOC_10621</name>
</gene>
<feature type="non-terminal residue" evidence="1">
    <location>
        <position position="105"/>
    </location>
</feature>
<name>K0STD8_THAOC</name>
<evidence type="ECO:0000313" key="2">
    <source>
        <dbReference type="Proteomes" id="UP000266841"/>
    </source>
</evidence>
<dbReference type="Proteomes" id="UP000266841">
    <property type="component" value="Unassembled WGS sequence"/>
</dbReference>